<dbReference type="AlphaFoldDB" id="L8J8H9"/>
<evidence type="ECO:0000313" key="1">
    <source>
        <dbReference type="EMBL" id="ELR64503.1"/>
    </source>
</evidence>
<comment type="caution">
    <text evidence="1">The sequence shown here is derived from an EMBL/GenBank/DDBJ whole genome shotgun (WGS) entry which is preliminary data.</text>
</comment>
<dbReference type="PATRIC" id="fig|1056511.3.peg.3600"/>
<dbReference type="EMBL" id="AMZO01000026">
    <property type="protein sequence ID" value="ELR64503.1"/>
    <property type="molecule type" value="Genomic_DNA"/>
</dbReference>
<name>L8J8H9_9GAMM</name>
<accession>L8J8H9</accession>
<protein>
    <submittedName>
        <fullName evidence="1">Uncharacterized protein</fullName>
    </submittedName>
</protein>
<evidence type="ECO:0000313" key="2">
    <source>
        <dbReference type="Proteomes" id="UP000011134"/>
    </source>
</evidence>
<organism evidence="1 2">
    <name type="scientific">Photobacterium marinum</name>
    <dbReference type="NCBI Taxonomy" id="1056511"/>
    <lineage>
        <taxon>Bacteria</taxon>
        <taxon>Pseudomonadati</taxon>
        <taxon>Pseudomonadota</taxon>
        <taxon>Gammaproteobacteria</taxon>
        <taxon>Vibrionales</taxon>
        <taxon>Vibrionaceae</taxon>
        <taxon>Photobacterium</taxon>
    </lineage>
</organism>
<sequence length="38" mass="4708">MMLVIIDMLENMPFNDEFRRMKQEAIGWCYVMRVIKVR</sequence>
<keyword evidence="2" id="KW-1185">Reference proteome</keyword>
<dbReference type="Proteomes" id="UP000011134">
    <property type="component" value="Unassembled WGS sequence"/>
</dbReference>
<gene>
    <name evidence="1" type="ORF">C942_02527</name>
</gene>
<reference evidence="1 2" key="1">
    <citation type="submission" date="2012-12" db="EMBL/GenBank/DDBJ databases">
        <title>Genome Assembly of Photobacterium sp. AK15.</title>
        <authorList>
            <person name="Khatri I."/>
            <person name="Vaidya B."/>
            <person name="Srinivas T.N.R."/>
            <person name="Subramanian S."/>
            <person name="Pinnaka A."/>
        </authorList>
    </citation>
    <scope>NUCLEOTIDE SEQUENCE [LARGE SCALE GENOMIC DNA]</scope>
    <source>
        <strain evidence="1 2">AK15</strain>
    </source>
</reference>
<proteinExistence type="predicted"/>